<feature type="transmembrane region" description="Helical" evidence="1">
    <location>
        <begin position="20"/>
        <end position="43"/>
    </location>
</feature>
<evidence type="ECO:0000313" key="3">
    <source>
        <dbReference type="Proteomes" id="UP000199387"/>
    </source>
</evidence>
<keyword evidence="1" id="KW-0472">Membrane</keyword>
<gene>
    <name evidence="2" type="ORF">SAMN04488112_1169</name>
</gene>
<feature type="transmembrane region" description="Helical" evidence="1">
    <location>
        <begin position="55"/>
        <end position="73"/>
    </location>
</feature>
<dbReference type="OrthoDB" id="2452082at2"/>
<reference evidence="2 3" key="1">
    <citation type="submission" date="2016-10" db="EMBL/GenBank/DDBJ databases">
        <authorList>
            <person name="de Groot N.N."/>
        </authorList>
    </citation>
    <scope>NUCLEOTIDE SEQUENCE [LARGE SCALE GENOMIC DNA]</scope>
    <source>
        <strain evidence="2 3">DSM 45514</strain>
    </source>
</reference>
<sequence length="221" mass="26157">MEILQDAWSLYKRRFSTMMLLSFTLVFPMLLVHFFATNFFYQFYQRLYAPYFADLTNFIFLMMVLCLAVIPFIRLIEQDVDGEIDLTEVYRTFFRYLFPVYVMGFVYALMVTAGTILFLVPGLLLLIWFSMFPYVAVVEGETWFQGFKRAFEVGRRHFFPLLGLIVLLGLGEKLIEYIGLLLSVQLTANYLFIALVQMLINLFFLPFYTSVMAHYYIDRIE</sequence>
<protein>
    <recommendedName>
        <fullName evidence="4">Membrane domain of glycerophosphoryl diester phosphodiesterase</fullName>
    </recommendedName>
</protein>
<dbReference type="RefSeq" id="WP_091571342.1">
    <property type="nucleotide sequence ID" value="NZ_FMZA01000016.1"/>
</dbReference>
<evidence type="ECO:0000256" key="1">
    <source>
        <dbReference type="SAM" id="Phobius"/>
    </source>
</evidence>
<dbReference type="EMBL" id="FMZA01000016">
    <property type="protein sequence ID" value="SDC76938.1"/>
    <property type="molecule type" value="Genomic_DNA"/>
</dbReference>
<dbReference type="Proteomes" id="UP000199387">
    <property type="component" value="Unassembled WGS sequence"/>
</dbReference>
<name>A0A1G6PAA8_9BACL</name>
<dbReference type="AlphaFoldDB" id="A0A1G6PAA8"/>
<proteinExistence type="predicted"/>
<accession>A0A1G6PAA8</accession>
<organism evidence="2 3">
    <name type="scientific">Melghirimyces thermohalophilus</name>
    <dbReference type="NCBI Taxonomy" id="1236220"/>
    <lineage>
        <taxon>Bacteria</taxon>
        <taxon>Bacillati</taxon>
        <taxon>Bacillota</taxon>
        <taxon>Bacilli</taxon>
        <taxon>Bacillales</taxon>
        <taxon>Thermoactinomycetaceae</taxon>
        <taxon>Melghirimyces</taxon>
    </lineage>
</organism>
<keyword evidence="1" id="KW-1133">Transmembrane helix</keyword>
<dbReference type="STRING" id="1236220.SAMN04488112_1169"/>
<keyword evidence="3" id="KW-1185">Reference proteome</keyword>
<feature type="transmembrane region" description="Helical" evidence="1">
    <location>
        <begin position="93"/>
        <end position="110"/>
    </location>
</feature>
<evidence type="ECO:0000313" key="2">
    <source>
        <dbReference type="EMBL" id="SDC76938.1"/>
    </source>
</evidence>
<feature type="transmembrane region" description="Helical" evidence="1">
    <location>
        <begin position="190"/>
        <end position="217"/>
    </location>
</feature>
<feature type="transmembrane region" description="Helical" evidence="1">
    <location>
        <begin position="116"/>
        <end position="137"/>
    </location>
</feature>
<feature type="transmembrane region" description="Helical" evidence="1">
    <location>
        <begin position="158"/>
        <end position="184"/>
    </location>
</feature>
<evidence type="ECO:0008006" key="4">
    <source>
        <dbReference type="Google" id="ProtNLM"/>
    </source>
</evidence>
<keyword evidence="1" id="KW-0812">Transmembrane</keyword>